<name>A0A5B9QIK4_9BACT</name>
<dbReference type="Pfam" id="PF07589">
    <property type="entry name" value="PEP-CTERM"/>
    <property type="match status" value="1"/>
</dbReference>
<reference evidence="3 4" key="1">
    <citation type="submission" date="2019-08" db="EMBL/GenBank/DDBJ databases">
        <title>Deep-cultivation of Planctomycetes and their phenomic and genomic characterization uncovers novel biology.</title>
        <authorList>
            <person name="Wiegand S."/>
            <person name="Jogler M."/>
            <person name="Boedeker C."/>
            <person name="Pinto D."/>
            <person name="Vollmers J."/>
            <person name="Rivas-Marin E."/>
            <person name="Kohn T."/>
            <person name="Peeters S.H."/>
            <person name="Heuer A."/>
            <person name="Rast P."/>
            <person name="Oberbeckmann S."/>
            <person name="Bunk B."/>
            <person name="Jeske O."/>
            <person name="Meyerdierks A."/>
            <person name="Storesund J.E."/>
            <person name="Kallscheuer N."/>
            <person name="Luecker S."/>
            <person name="Lage O.M."/>
            <person name="Pohl T."/>
            <person name="Merkel B.J."/>
            <person name="Hornburger P."/>
            <person name="Mueller R.-W."/>
            <person name="Bruemmer F."/>
            <person name="Labrenz M."/>
            <person name="Spormann A.M."/>
            <person name="Op den Camp H."/>
            <person name="Overmann J."/>
            <person name="Amann R."/>
            <person name="Jetten M.S.M."/>
            <person name="Mascher T."/>
            <person name="Medema M.H."/>
            <person name="Devos D.P."/>
            <person name="Kaster A.-K."/>
            <person name="Ovreas L."/>
            <person name="Rohde M."/>
            <person name="Galperin M.Y."/>
            <person name="Jogler C."/>
        </authorList>
    </citation>
    <scope>NUCLEOTIDE SEQUENCE [LARGE SCALE GENOMIC DNA]</scope>
    <source>
        <strain evidence="3 4">Pr1d</strain>
    </source>
</reference>
<organism evidence="3 4">
    <name type="scientific">Bythopirellula goksoeyrii</name>
    <dbReference type="NCBI Taxonomy" id="1400387"/>
    <lineage>
        <taxon>Bacteria</taxon>
        <taxon>Pseudomonadati</taxon>
        <taxon>Planctomycetota</taxon>
        <taxon>Planctomycetia</taxon>
        <taxon>Pirellulales</taxon>
        <taxon>Lacipirellulaceae</taxon>
        <taxon>Bythopirellula</taxon>
    </lineage>
</organism>
<feature type="domain" description="Ice-binding protein C-terminal" evidence="2">
    <location>
        <begin position="290"/>
        <end position="313"/>
    </location>
</feature>
<keyword evidence="4" id="KW-1185">Reference proteome</keyword>
<feature type="signal peptide" evidence="1">
    <location>
        <begin position="1"/>
        <end position="23"/>
    </location>
</feature>
<dbReference type="RefSeq" id="WP_148075603.1">
    <property type="nucleotide sequence ID" value="NZ_CP042913.1"/>
</dbReference>
<feature type="chain" id="PRO_5023124052" evidence="1">
    <location>
        <begin position="24"/>
        <end position="315"/>
    </location>
</feature>
<evidence type="ECO:0000313" key="3">
    <source>
        <dbReference type="EMBL" id="QEG37355.1"/>
    </source>
</evidence>
<dbReference type="InterPro" id="IPR013424">
    <property type="entry name" value="Ice-binding_C"/>
</dbReference>
<sequence precursor="true">MKNRFVPILSAMLVAAASSSAWAALFTQNFDVDDTANWTVNNGPSDEAHDIFFDYSTVGIPSAPNSAGTTRGMKLQANLTDGIFSGMSVSPNGQSFSGDYVVEFDAWANFNGPFPGGGSGSTNLATFGIGTTGTTAQWAGGVQDSVWFAATGDGGSSADWRAYSTAASTSYAEGDPIYAAASRNAPDPYYAGFGNLASPAAQLGLFPQQTGNTQVGTFGMAWHEVSIKKLGTTATWSVDGTLIATIDLTTVTLGGDNIFFGHSDINATSSSDANDAALLFTLIDNVNVDAIPEPASFALLGLSLFGLVAAGRKRS</sequence>
<evidence type="ECO:0000313" key="4">
    <source>
        <dbReference type="Proteomes" id="UP000323917"/>
    </source>
</evidence>
<dbReference type="OrthoDB" id="270307at2"/>
<gene>
    <name evidence="3" type="ORF">Pr1d_46960</name>
</gene>
<evidence type="ECO:0000256" key="1">
    <source>
        <dbReference type="SAM" id="SignalP"/>
    </source>
</evidence>
<dbReference type="KEGG" id="bgok:Pr1d_46960"/>
<accession>A0A5B9QIK4</accession>
<dbReference type="NCBIfam" id="TIGR02595">
    <property type="entry name" value="PEP_CTERM"/>
    <property type="match status" value="1"/>
</dbReference>
<evidence type="ECO:0000259" key="2">
    <source>
        <dbReference type="Pfam" id="PF07589"/>
    </source>
</evidence>
<dbReference type="EMBL" id="CP042913">
    <property type="protein sequence ID" value="QEG37355.1"/>
    <property type="molecule type" value="Genomic_DNA"/>
</dbReference>
<dbReference type="Proteomes" id="UP000323917">
    <property type="component" value="Chromosome"/>
</dbReference>
<proteinExistence type="predicted"/>
<protein>
    <submittedName>
        <fullName evidence="3">PEP-CTERM motif protein</fullName>
    </submittedName>
</protein>
<dbReference type="AlphaFoldDB" id="A0A5B9QIK4"/>
<keyword evidence="1" id="KW-0732">Signal</keyword>